<dbReference type="Gene3D" id="2.20.25.240">
    <property type="match status" value="5"/>
</dbReference>
<gene>
    <name evidence="6" type="ORF">DIATSA_LOCUS5246</name>
</gene>
<dbReference type="Pfam" id="PF04500">
    <property type="entry name" value="FLYWCH"/>
    <property type="match status" value="5"/>
</dbReference>
<feature type="domain" description="FLYWCH-type" evidence="5">
    <location>
        <begin position="2"/>
        <end position="60"/>
    </location>
</feature>
<protein>
    <recommendedName>
        <fullName evidence="5">FLYWCH-type domain-containing protein</fullName>
    </recommendedName>
</protein>
<evidence type="ECO:0000256" key="2">
    <source>
        <dbReference type="ARBA" id="ARBA00022771"/>
    </source>
</evidence>
<proteinExistence type="predicted"/>
<feature type="domain" description="FLYWCH-type" evidence="5">
    <location>
        <begin position="375"/>
        <end position="419"/>
    </location>
</feature>
<dbReference type="Proteomes" id="UP001153714">
    <property type="component" value="Chromosome 17"/>
</dbReference>
<evidence type="ECO:0000256" key="4">
    <source>
        <dbReference type="SAM" id="MobiDB-lite"/>
    </source>
</evidence>
<evidence type="ECO:0000259" key="5">
    <source>
        <dbReference type="Pfam" id="PF04500"/>
    </source>
</evidence>
<keyword evidence="3" id="KW-0862">Zinc</keyword>
<feature type="domain" description="FLYWCH-type" evidence="5">
    <location>
        <begin position="276"/>
        <end position="325"/>
    </location>
</feature>
<dbReference type="AlphaFoldDB" id="A0A9N9WCH9"/>
<dbReference type="EMBL" id="OU893348">
    <property type="protein sequence ID" value="CAG9787360.1"/>
    <property type="molecule type" value="Genomic_DNA"/>
</dbReference>
<feature type="domain" description="FLYWCH-type" evidence="5">
    <location>
        <begin position="93"/>
        <end position="151"/>
    </location>
</feature>
<sequence length="511" mass="60003">MFVRNHSGKQLAIVNGHKYYCGNKGAKNNIWRCTRWGNCKSRFIMTVTGEMVDAYFEHTHDSPNSDGCQYSQAPFTFDLLFINFLDDAISVLYYKNKKGKDIAVVDGYTFYSDNRKKTVITWQCTRSGMCHSRFTTTKCGKVIRFCYAHSHDKPRFTIHDVQFVKNRRGQAIIVAAGHTFYRQREQLNSNYWWCTFGTSCKARIITNKGARKGVNSPCLMDTLIIVRQLTISAPEGEVIGVVQKEDRVKLPFQFRQKTPLPCSILMIMKQPMTWVQHRNGKQAVIVNGFTYYCNKQGHKTDIWRCTNGSNCRARFTMSKTDWKIVRVTWMTTEAGKKIALYQDYTFYNYANSGITEHWRCTSHTLRNQPFTWTKRHNGKDIALINGYSFYMHERSSRTAVWRCSKGSTCKARFTAMHDGTMPRLTRCRKNLTEEQKKMRRREQKKLSSRRARAKMDETALEERRKKDREKYKRAKDQGALKTIKDCTPQEQIKMRKLWREKAKQRRKKVKE</sequence>
<keyword evidence="7" id="KW-1185">Reference proteome</keyword>
<feature type="compositionally biased region" description="Basic residues" evidence="4">
    <location>
        <begin position="437"/>
        <end position="452"/>
    </location>
</feature>
<accession>A0A9N9WCH9</accession>
<feature type="region of interest" description="Disordered" evidence="4">
    <location>
        <begin position="434"/>
        <end position="486"/>
    </location>
</feature>
<reference evidence="6" key="2">
    <citation type="submission" date="2022-10" db="EMBL/GenBank/DDBJ databases">
        <authorList>
            <consortium name="ENA_rothamsted_submissions"/>
            <consortium name="culmorum"/>
            <person name="King R."/>
        </authorList>
    </citation>
    <scope>NUCLEOTIDE SEQUENCE</scope>
</reference>
<evidence type="ECO:0000256" key="1">
    <source>
        <dbReference type="ARBA" id="ARBA00022723"/>
    </source>
</evidence>
<feature type="compositionally biased region" description="Basic and acidic residues" evidence="4">
    <location>
        <begin position="453"/>
        <end position="484"/>
    </location>
</feature>
<keyword evidence="2" id="KW-0863">Zinc-finger</keyword>
<evidence type="ECO:0000256" key="3">
    <source>
        <dbReference type="ARBA" id="ARBA00022833"/>
    </source>
</evidence>
<dbReference type="OrthoDB" id="7490491at2759"/>
<dbReference type="InterPro" id="IPR007588">
    <property type="entry name" value="Znf_FLYWCH"/>
</dbReference>
<keyword evidence="1" id="KW-0479">Metal-binding</keyword>
<evidence type="ECO:0000313" key="7">
    <source>
        <dbReference type="Proteomes" id="UP001153714"/>
    </source>
</evidence>
<evidence type="ECO:0000313" key="6">
    <source>
        <dbReference type="EMBL" id="CAG9787360.1"/>
    </source>
</evidence>
<reference evidence="6" key="1">
    <citation type="submission" date="2021-12" db="EMBL/GenBank/DDBJ databases">
        <authorList>
            <person name="King R."/>
        </authorList>
    </citation>
    <scope>NUCLEOTIDE SEQUENCE</scope>
</reference>
<organism evidence="6 7">
    <name type="scientific">Diatraea saccharalis</name>
    <name type="common">sugarcane borer</name>
    <dbReference type="NCBI Taxonomy" id="40085"/>
    <lineage>
        <taxon>Eukaryota</taxon>
        <taxon>Metazoa</taxon>
        <taxon>Ecdysozoa</taxon>
        <taxon>Arthropoda</taxon>
        <taxon>Hexapoda</taxon>
        <taxon>Insecta</taxon>
        <taxon>Pterygota</taxon>
        <taxon>Neoptera</taxon>
        <taxon>Endopterygota</taxon>
        <taxon>Lepidoptera</taxon>
        <taxon>Glossata</taxon>
        <taxon>Ditrysia</taxon>
        <taxon>Pyraloidea</taxon>
        <taxon>Crambidae</taxon>
        <taxon>Crambinae</taxon>
        <taxon>Diatraea</taxon>
    </lineage>
</organism>
<name>A0A9N9WCH9_9NEOP</name>
<feature type="domain" description="FLYWCH-type" evidence="5">
    <location>
        <begin position="163"/>
        <end position="211"/>
    </location>
</feature>
<dbReference type="GO" id="GO:0008270">
    <property type="term" value="F:zinc ion binding"/>
    <property type="evidence" value="ECO:0007669"/>
    <property type="project" value="UniProtKB-KW"/>
</dbReference>